<dbReference type="EMBL" id="ML987217">
    <property type="protein sequence ID" value="KAF2240498.1"/>
    <property type="molecule type" value="Genomic_DNA"/>
</dbReference>
<dbReference type="RefSeq" id="XP_033675502.1">
    <property type="nucleotide sequence ID" value="XM_033830630.1"/>
</dbReference>
<accession>A0A6A6HRR4</accession>
<keyword evidence="2" id="KW-1185">Reference proteome</keyword>
<reference evidence="1" key="1">
    <citation type="journal article" date="2020" name="Stud. Mycol.">
        <title>101 Dothideomycetes genomes: a test case for predicting lifestyles and emergence of pathogens.</title>
        <authorList>
            <person name="Haridas S."/>
            <person name="Albert R."/>
            <person name="Binder M."/>
            <person name="Bloem J."/>
            <person name="Labutti K."/>
            <person name="Salamov A."/>
            <person name="Andreopoulos B."/>
            <person name="Baker S."/>
            <person name="Barry K."/>
            <person name="Bills G."/>
            <person name="Bluhm B."/>
            <person name="Cannon C."/>
            <person name="Castanera R."/>
            <person name="Culley D."/>
            <person name="Daum C."/>
            <person name="Ezra D."/>
            <person name="Gonzalez J."/>
            <person name="Henrissat B."/>
            <person name="Kuo A."/>
            <person name="Liang C."/>
            <person name="Lipzen A."/>
            <person name="Lutzoni F."/>
            <person name="Magnuson J."/>
            <person name="Mondo S."/>
            <person name="Nolan M."/>
            <person name="Ohm R."/>
            <person name="Pangilinan J."/>
            <person name="Park H.-J."/>
            <person name="Ramirez L."/>
            <person name="Alfaro M."/>
            <person name="Sun H."/>
            <person name="Tritt A."/>
            <person name="Yoshinaga Y."/>
            <person name="Zwiers L.-H."/>
            <person name="Turgeon B."/>
            <person name="Goodwin S."/>
            <person name="Spatafora J."/>
            <person name="Crous P."/>
            <person name="Grigoriev I."/>
        </authorList>
    </citation>
    <scope>NUCLEOTIDE SEQUENCE</scope>
    <source>
        <strain evidence="1">CBS 122368</strain>
    </source>
</reference>
<gene>
    <name evidence="1" type="ORF">BU26DRAFT_525966</name>
</gene>
<organism evidence="1 2">
    <name type="scientific">Trematosphaeria pertusa</name>
    <dbReference type="NCBI Taxonomy" id="390896"/>
    <lineage>
        <taxon>Eukaryota</taxon>
        <taxon>Fungi</taxon>
        <taxon>Dikarya</taxon>
        <taxon>Ascomycota</taxon>
        <taxon>Pezizomycotina</taxon>
        <taxon>Dothideomycetes</taxon>
        <taxon>Pleosporomycetidae</taxon>
        <taxon>Pleosporales</taxon>
        <taxon>Massarineae</taxon>
        <taxon>Trematosphaeriaceae</taxon>
        <taxon>Trematosphaeria</taxon>
    </lineage>
</organism>
<name>A0A6A6HRR4_9PLEO</name>
<dbReference type="GeneID" id="54583960"/>
<dbReference type="Proteomes" id="UP000800094">
    <property type="component" value="Unassembled WGS sequence"/>
</dbReference>
<sequence length="239" mass="26632">MVKSSTKRAFALLLRTEIAIDQSPEGTSYNDGACSYKSSTLFCSKCLFGPHIYLADTRNTYTLNTRSLLDTMVAIKSLALLALAQLTLARPSPPSPPPAFQVTRLNTFEPTGRPEDHSPYRVGFNVTDPSDAAATFCETRWPYAEYNTGYPHDYLVNCTTPAGTIDPAWAFKFVDYATYYNFTLDVRHTSRKHGRRTTRFAKGLVGFDILQCAHAASGFSVCNQKEGVQFPLQVYDVEH</sequence>
<dbReference type="AlphaFoldDB" id="A0A6A6HRR4"/>
<evidence type="ECO:0000313" key="2">
    <source>
        <dbReference type="Proteomes" id="UP000800094"/>
    </source>
</evidence>
<dbReference type="OrthoDB" id="5226619at2759"/>
<evidence type="ECO:0000313" key="1">
    <source>
        <dbReference type="EMBL" id="KAF2240498.1"/>
    </source>
</evidence>
<protein>
    <submittedName>
        <fullName evidence="1">Uncharacterized protein</fullName>
    </submittedName>
</protein>
<proteinExistence type="predicted"/>